<evidence type="ECO:0000256" key="10">
    <source>
        <dbReference type="RuleBase" id="RU368028"/>
    </source>
</evidence>
<protein>
    <recommendedName>
        <fullName evidence="9 10">M-phase inducer phosphatase</fullName>
        <ecNumber evidence="2 10">3.1.3.48</ecNumber>
    </recommendedName>
</protein>
<feature type="region of interest" description="Disordered" evidence="11">
    <location>
        <begin position="225"/>
        <end position="297"/>
    </location>
</feature>
<dbReference type="SUPFAM" id="SSF52821">
    <property type="entry name" value="Rhodanese/Cell cycle control phosphatase"/>
    <property type="match status" value="1"/>
</dbReference>
<evidence type="ECO:0000256" key="2">
    <source>
        <dbReference type="ARBA" id="ARBA00013064"/>
    </source>
</evidence>
<dbReference type="EC" id="3.1.3.48" evidence="2 10"/>
<dbReference type="AlphaFoldDB" id="A0A4V1XAU7"/>
<feature type="domain" description="Rhodanese" evidence="12">
    <location>
        <begin position="370"/>
        <end position="474"/>
    </location>
</feature>
<evidence type="ECO:0000256" key="3">
    <source>
        <dbReference type="ARBA" id="ARBA00022618"/>
    </source>
</evidence>
<dbReference type="PRINTS" id="PR00716">
    <property type="entry name" value="MPIPHPHTASE"/>
</dbReference>
<evidence type="ECO:0000256" key="1">
    <source>
        <dbReference type="ARBA" id="ARBA00011065"/>
    </source>
</evidence>
<dbReference type="EMBL" id="QJNU01000233">
    <property type="protein sequence ID" value="RYP03989.1"/>
    <property type="molecule type" value="Genomic_DNA"/>
</dbReference>
<dbReference type="Pfam" id="PF00581">
    <property type="entry name" value="Rhodanese"/>
    <property type="match status" value="1"/>
</dbReference>
<dbReference type="GO" id="GO:0004725">
    <property type="term" value="F:protein tyrosine phosphatase activity"/>
    <property type="evidence" value="ECO:0007669"/>
    <property type="project" value="UniProtKB-UniRule"/>
</dbReference>
<dbReference type="GO" id="GO:0005737">
    <property type="term" value="C:cytoplasm"/>
    <property type="evidence" value="ECO:0007669"/>
    <property type="project" value="TreeGrafter"/>
</dbReference>
<feature type="region of interest" description="Disordered" evidence="11">
    <location>
        <begin position="123"/>
        <end position="207"/>
    </location>
</feature>
<keyword evidence="5 10" id="KW-0378">Hydrolase</keyword>
<dbReference type="InterPro" id="IPR036873">
    <property type="entry name" value="Rhodanese-like_dom_sf"/>
</dbReference>
<dbReference type="GO" id="GO:0051301">
    <property type="term" value="P:cell division"/>
    <property type="evidence" value="ECO:0007669"/>
    <property type="project" value="UniProtKB-UniRule"/>
</dbReference>
<dbReference type="STRING" id="155417.A0A4V1XAU7"/>
<dbReference type="PROSITE" id="PS50206">
    <property type="entry name" value="RHODANESE_3"/>
    <property type="match status" value="1"/>
</dbReference>
<evidence type="ECO:0000256" key="4">
    <source>
        <dbReference type="ARBA" id="ARBA00022776"/>
    </source>
</evidence>
<dbReference type="GO" id="GO:0005634">
    <property type="term" value="C:nucleus"/>
    <property type="evidence" value="ECO:0007669"/>
    <property type="project" value="TreeGrafter"/>
</dbReference>
<proteinExistence type="inferred from homology"/>
<comment type="caution">
    <text evidence="13">The sequence shown here is derived from an EMBL/GenBank/DDBJ whole genome shotgun (WGS) entry which is preliminary data.</text>
</comment>
<keyword evidence="3 10" id="KW-0132">Cell division</keyword>
<evidence type="ECO:0000313" key="13">
    <source>
        <dbReference type="EMBL" id="RYP03989.1"/>
    </source>
</evidence>
<feature type="compositionally biased region" description="Polar residues" evidence="11">
    <location>
        <begin position="247"/>
        <end position="270"/>
    </location>
</feature>
<accession>A0A4V1XAU7</accession>
<feature type="region of interest" description="Disordered" evidence="11">
    <location>
        <begin position="1"/>
        <end position="33"/>
    </location>
</feature>
<dbReference type="InterPro" id="IPR001763">
    <property type="entry name" value="Rhodanese-like_dom"/>
</dbReference>
<dbReference type="SMART" id="SM00450">
    <property type="entry name" value="RHOD"/>
    <property type="match status" value="1"/>
</dbReference>
<dbReference type="PANTHER" id="PTHR10828:SF17">
    <property type="entry name" value="PROTEIN-TYROSINE-PHOSPHATASE"/>
    <property type="match status" value="1"/>
</dbReference>
<evidence type="ECO:0000256" key="5">
    <source>
        <dbReference type="ARBA" id="ARBA00022801"/>
    </source>
</evidence>
<dbReference type="GO" id="GO:0000086">
    <property type="term" value="P:G2/M transition of mitotic cell cycle"/>
    <property type="evidence" value="ECO:0007669"/>
    <property type="project" value="TreeGrafter"/>
</dbReference>
<evidence type="ECO:0000256" key="9">
    <source>
        <dbReference type="ARBA" id="ARBA00067190"/>
    </source>
</evidence>
<evidence type="ECO:0000259" key="12">
    <source>
        <dbReference type="PROSITE" id="PS50206"/>
    </source>
</evidence>
<organism evidence="13 14">
    <name type="scientific">Monosporascus ibericus</name>
    <dbReference type="NCBI Taxonomy" id="155417"/>
    <lineage>
        <taxon>Eukaryota</taxon>
        <taxon>Fungi</taxon>
        <taxon>Dikarya</taxon>
        <taxon>Ascomycota</taxon>
        <taxon>Pezizomycotina</taxon>
        <taxon>Sordariomycetes</taxon>
        <taxon>Xylariomycetidae</taxon>
        <taxon>Xylariales</taxon>
        <taxon>Xylariales incertae sedis</taxon>
        <taxon>Monosporascus</taxon>
    </lineage>
</organism>
<dbReference type="Gene3D" id="3.40.250.10">
    <property type="entry name" value="Rhodanese-like domain"/>
    <property type="match status" value="1"/>
</dbReference>
<dbReference type="FunFam" id="3.40.250.10:FF:000021">
    <property type="entry name" value="M-phase inducer phosphatase cdc-25.2"/>
    <property type="match status" value="1"/>
</dbReference>
<dbReference type="PANTHER" id="PTHR10828">
    <property type="entry name" value="M-PHASE INDUCER PHOSPHATASE DUAL SPECIFICITY PHOSPHATASE CDC25"/>
    <property type="match status" value="1"/>
</dbReference>
<name>A0A4V1XAU7_9PEZI</name>
<dbReference type="Proteomes" id="UP000293360">
    <property type="component" value="Unassembled WGS sequence"/>
</dbReference>
<comment type="catalytic activity">
    <reaction evidence="8 10">
        <text>O-phospho-L-tyrosyl-[protein] + H2O = L-tyrosyl-[protein] + phosphate</text>
        <dbReference type="Rhea" id="RHEA:10684"/>
        <dbReference type="Rhea" id="RHEA-COMP:10136"/>
        <dbReference type="Rhea" id="RHEA-COMP:20101"/>
        <dbReference type="ChEBI" id="CHEBI:15377"/>
        <dbReference type="ChEBI" id="CHEBI:43474"/>
        <dbReference type="ChEBI" id="CHEBI:46858"/>
        <dbReference type="ChEBI" id="CHEBI:61978"/>
        <dbReference type="EC" id="3.1.3.48"/>
    </reaction>
</comment>
<evidence type="ECO:0000313" key="14">
    <source>
        <dbReference type="Proteomes" id="UP000293360"/>
    </source>
</evidence>
<comment type="similarity">
    <text evidence="1 10">Belongs to the MPI phosphatase family.</text>
</comment>
<dbReference type="OrthoDB" id="26523at2759"/>
<keyword evidence="7 10" id="KW-0131">Cell cycle</keyword>
<keyword evidence="4 10" id="KW-0498">Mitosis</keyword>
<dbReference type="GO" id="GO:0010971">
    <property type="term" value="P:positive regulation of G2/M transition of mitotic cell cycle"/>
    <property type="evidence" value="ECO:0007669"/>
    <property type="project" value="TreeGrafter"/>
</dbReference>
<gene>
    <name evidence="13" type="ORF">DL764_004760</name>
</gene>
<dbReference type="InterPro" id="IPR000751">
    <property type="entry name" value="MPI_Phosphatase"/>
</dbReference>
<evidence type="ECO:0000256" key="11">
    <source>
        <dbReference type="SAM" id="MobiDB-lite"/>
    </source>
</evidence>
<sequence length="558" mass="62582">MESSPLAAMHPTPIPTWGAHRDGTLDRGNPFSSGAFNIRDQLQRTKPDYFNLKSVRGSSPSASLAADLSQNFRIDSEASPRFPTPRRALFTSSIFGTMDGRGNIKTPPLPISSSPIRQGDMMDMSPLPQKASCSAATEVTSPTPREEPEDDEMMESPIAMTRQHSSLDMPRSSHHESRRRLGLRRPSLTRTKGHSTGSVVPRLRPESPVSSFRFSAEKVFSAGFGSSSALSPGECFQDSPPQERRPQSANSPSPSTGFFRSKPQFATLTGTRDGRNGSPLACHSRRPANPFSRPRRQYRRSLSMFENPGEVVKGNPEGSPAQKALQSVMDVEEAQEPSLPHFFNEDQNDNIPRINRDTFIDLMQGRYSDRYDQKIVIDCRFEYEYEGGHIDGAVNYNDKELLAKHLFETPMPGRTLLVFHCEYSAHRAPMMARHIRAEDRTLNAEFYPRLSYPEVYILDGGYSEFFNEHRDLCYPQAYVEMDAEEHANTCERELGKLQQKRKGLGRAKTFAFGHRESMVDASPTAPARLSSYQSPCRMLGDSPILGNERTPARRMASY</sequence>
<evidence type="ECO:0000256" key="6">
    <source>
        <dbReference type="ARBA" id="ARBA00022912"/>
    </source>
</evidence>
<keyword evidence="14" id="KW-1185">Reference proteome</keyword>
<evidence type="ECO:0000256" key="8">
    <source>
        <dbReference type="ARBA" id="ARBA00051722"/>
    </source>
</evidence>
<reference evidence="13 14" key="1">
    <citation type="submission" date="2018-06" db="EMBL/GenBank/DDBJ databases">
        <title>Complete Genomes of Monosporascus.</title>
        <authorList>
            <person name="Robinson A.J."/>
            <person name="Natvig D.O."/>
        </authorList>
    </citation>
    <scope>NUCLEOTIDE SEQUENCE [LARGE SCALE GENOMIC DNA]</scope>
    <source>
        <strain evidence="13 14">CBS 110550</strain>
    </source>
</reference>
<dbReference type="CDD" id="cd01530">
    <property type="entry name" value="Cdc25"/>
    <property type="match status" value="1"/>
</dbReference>
<keyword evidence="6 10" id="KW-0904">Protein phosphatase</keyword>
<evidence type="ECO:0000256" key="7">
    <source>
        <dbReference type="ARBA" id="ARBA00023306"/>
    </source>
</evidence>
<dbReference type="GO" id="GO:0110032">
    <property type="term" value="P:positive regulation of G2/MI transition of meiotic cell cycle"/>
    <property type="evidence" value="ECO:0007669"/>
    <property type="project" value="TreeGrafter"/>
</dbReference>
<comment type="function">
    <text evidence="10">Tyrosine protein phosphatase which functions as a dosage-dependent inducer of mitotic progression.</text>
</comment>